<organism evidence="4 6">
    <name type="scientific">Rotaria sordida</name>
    <dbReference type="NCBI Taxonomy" id="392033"/>
    <lineage>
        <taxon>Eukaryota</taxon>
        <taxon>Metazoa</taxon>
        <taxon>Spiralia</taxon>
        <taxon>Gnathifera</taxon>
        <taxon>Rotifera</taxon>
        <taxon>Eurotatoria</taxon>
        <taxon>Bdelloidea</taxon>
        <taxon>Philodinida</taxon>
        <taxon>Philodinidae</taxon>
        <taxon>Rotaria</taxon>
    </lineage>
</organism>
<evidence type="ECO:0000313" key="5">
    <source>
        <dbReference type="EMBL" id="CAF1675024.1"/>
    </source>
</evidence>
<dbReference type="PROSITE" id="PS50994">
    <property type="entry name" value="INTEGRASE"/>
    <property type="match status" value="1"/>
</dbReference>
<dbReference type="InterPro" id="IPR036397">
    <property type="entry name" value="RNaseH_sf"/>
</dbReference>
<comment type="caution">
    <text evidence="4">The sequence shown here is derived from an EMBL/GenBank/DDBJ whole genome shotgun (WGS) entry which is preliminary data.</text>
</comment>
<dbReference type="CDD" id="cd09274">
    <property type="entry name" value="RNase_HI_RT_Ty3"/>
    <property type="match status" value="1"/>
</dbReference>
<dbReference type="SUPFAM" id="SSF56672">
    <property type="entry name" value="DNA/RNA polymerases"/>
    <property type="match status" value="1"/>
</dbReference>
<evidence type="ECO:0000259" key="3">
    <source>
        <dbReference type="PROSITE" id="PS50994"/>
    </source>
</evidence>
<proteinExistence type="predicted"/>
<dbReference type="GO" id="GO:0003676">
    <property type="term" value="F:nucleic acid binding"/>
    <property type="evidence" value="ECO:0007669"/>
    <property type="project" value="InterPro"/>
</dbReference>
<dbReference type="InterPro" id="IPR001584">
    <property type="entry name" value="Integrase_cat-core"/>
</dbReference>
<evidence type="ECO:0000313" key="6">
    <source>
        <dbReference type="Proteomes" id="UP000663854"/>
    </source>
</evidence>
<feature type="non-terminal residue" evidence="4">
    <location>
        <position position="454"/>
    </location>
</feature>
<dbReference type="Pfam" id="PF00665">
    <property type="entry name" value="rve"/>
    <property type="match status" value="1"/>
</dbReference>
<dbReference type="InterPro" id="IPR012337">
    <property type="entry name" value="RNaseH-like_sf"/>
</dbReference>
<dbReference type="GO" id="GO:0003824">
    <property type="term" value="F:catalytic activity"/>
    <property type="evidence" value="ECO:0007669"/>
    <property type="project" value="UniProtKB-KW"/>
</dbReference>
<dbReference type="SUPFAM" id="SSF53098">
    <property type="entry name" value="Ribonuclease H-like"/>
    <property type="match status" value="1"/>
</dbReference>
<sequence length="454" mass="51761">NWYRKFIPNFARIAAPLHKVTNKTKHRRHEFRWGPEQQQSFEEFKHILTTSPLFLEYPDLSTPFTLTTDASDIGIVGILRQYTPAGTKINYFKSRVLNDTERKYDTFEKEALAIYWCITELRSYIGDSNFIVETDHRPLENFHLKQINNKCVMNWIFKLQDILPQIIAVKYCKGANNTAADYISRHLPSSTSVNITPPGPTDTSHSHTCDTAELNAVTIRAQAKLLAQPRSSTPLASESTCSSPSPSTQSYDFNLSRIRTEQNTDINIQNIIQQIRNERRYSTFFIQDDILYKLVRRDNTVLKLIYTPATLIPNLTIMSYIKSCDKCSQFNVDRRKPPGFLQPIQPPNDVFQILGMDWWGPTVPSLSGNRYVLVVTDRLSGYVFATASPTNTAQDTARILMEKIILVHGPPDILITDQGTHFKNELLQAISKLVGCAHVFSTPHHPQTNGQAER</sequence>
<dbReference type="PANTHER" id="PTHR37984:SF5">
    <property type="entry name" value="PROTEIN NYNRIN-LIKE"/>
    <property type="match status" value="1"/>
</dbReference>
<dbReference type="InterPro" id="IPR043502">
    <property type="entry name" value="DNA/RNA_pol_sf"/>
</dbReference>
<reference evidence="4" key="1">
    <citation type="submission" date="2021-02" db="EMBL/GenBank/DDBJ databases">
        <authorList>
            <person name="Nowell W R."/>
        </authorList>
    </citation>
    <scope>NUCLEOTIDE SEQUENCE</scope>
</reference>
<dbReference type="GO" id="GO:0015074">
    <property type="term" value="P:DNA integration"/>
    <property type="evidence" value="ECO:0007669"/>
    <property type="project" value="InterPro"/>
</dbReference>
<dbReference type="PANTHER" id="PTHR37984">
    <property type="entry name" value="PROTEIN CBG26694"/>
    <property type="match status" value="1"/>
</dbReference>
<dbReference type="Proteomes" id="UP000663870">
    <property type="component" value="Unassembled WGS sequence"/>
</dbReference>
<keyword evidence="7" id="KW-1185">Reference proteome</keyword>
<feature type="compositionally biased region" description="Low complexity" evidence="2">
    <location>
        <begin position="237"/>
        <end position="250"/>
    </location>
</feature>
<feature type="region of interest" description="Disordered" evidence="2">
    <location>
        <begin position="228"/>
        <end position="250"/>
    </location>
</feature>
<evidence type="ECO:0000256" key="2">
    <source>
        <dbReference type="SAM" id="MobiDB-lite"/>
    </source>
</evidence>
<name>A0A815XBZ5_9BILA</name>
<dbReference type="InterPro" id="IPR050951">
    <property type="entry name" value="Retrovirus_Pol_polyprotein"/>
</dbReference>
<dbReference type="Pfam" id="PF17919">
    <property type="entry name" value="RT_RNaseH_2"/>
    <property type="match status" value="1"/>
</dbReference>
<dbReference type="EMBL" id="CAJNOH010014471">
    <property type="protein sequence ID" value="CAF1555628.1"/>
    <property type="molecule type" value="Genomic_DNA"/>
</dbReference>
<dbReference type="Gene3D" id="3.30.420.10">
    <property type="entry name" value="Ribonuclease H-like superfamily/Ribonuclease H"/>
    <property type="match status" value="1"/>
</dbReference>
<gene>
    <name evidence="5" type="ORF">JXQ802_LOCUS58225</name>
    <name evidence="4" type="ORF">PYM288_LOCUS41608</name>
</gene>
<keyword evidence="1" id="KW-0511">Multifunctional enzyme</keyword>
<evidence type="ECO:0000313" key="4">
    <source>
        <dbReference type="EMBL" id="CAF1555628.1"/>
    </source>
</evidence>
<dbReference type="AlphaFoldDB" id="A0A815XBZ5"/>
<dbReference type="Gene3D" id="3.30.70.270">
    <property type="match status" value="1"/>
</dbReference>
<feature type="domain" description="Integrase catalytic" evidence="3">
    <location>
        <begin position="342"/>
        <end position="454"/>
    </location>
</feature>
<evidence type="ECO:0000256" key="1">
    <source>
        <dbReference type="ARBA" id="ARBA00023268"/>
    </source>
</evidence>
<dbReference type="Proteomes" id="UP000663854">
    <property type="component" value="Unassembled WGS sequence"/>
</dbReference>
<dbReference type="InterPro" id="IPR041577">
    <property type="entry name" value="RT_RNaseH_2"/>
</dbReference>
<evidence type="ECO:0000313" key="7">
    <source>
        <dbReference type="Proteomes" id="UP000663870"/>
    </source>
</evidence>
<protein>
    <recommendedName>
        <fullName evidence="3">Integrase catalytic domain-containing protein</fullName>
    </recommendedName>
</protein>
<dbReference type="EMBL" id="CAJNOL010016371">
    <property type="protein sequence ID" value="CAF1675024.1"/>
    <property type="molecule type" value="Genomic_DNA"/>
</dbReference>
<dbReference type="InterPro" id="IPR043128">
    <property type="entry name" value="Rev_trsase/Diguanyl_cyclase"/>
</dbReference>
<accession>A0A815XBZ5</accession>